<dbReference type="Proteomes" id="UP000631694">
    <property type="component" value="Unassembled WGS sequence"/>
</dbReference>
<dbReference type="SUPFAM" id="SSF55331">
    <property type="entry name" value="Tautomerase/MIF"/>
    <property type="match status" value="1"/>
</dbReference>
<dbReference type="PANTHER" id="PTHR35530">
    <property type="entry name" value="TAUTOMERASE-RELATED"/>
    <property type="match status" value="1"/>
</dbReference>
<dbReference type="RefSeq" id="WP_197310332.1">
    <property type="nucleotide sequence ID" value="NZ_JADZLT010000042.1"/>
</dbReference>
<gene>
    <name evidence="1" type="ORF">I5731_05305</name>
</gene>
<reference evidence="1" key="1">
    <citation type="submission" date="2020-12" db="EMBL/GenBank/DDBJ databases">
        <title>Methylobrevis albus sp. nov., isolated from fresh water lack sediment.</title>
        <authorList>
            <person name="Zou Q."/>
        </authorList>
    </citation>
    <scope>NUCLEOTIDE SEQUENCE</scope>
    <source>
        <strain evidence="1">L22</strain>
    </source>
</reference>
<evidence type="ECO:0000313" key="2">
    <source>
        <dbReference type="Proteomes" id="UP000631694"/>
    </source>
</evidence>
<comment type="caution">
    <text evidence="1">The sequence shown here is derived from an EMBL/GenBank/DDBJ whole genome shotgun (WGS) entry which is preliminary data.</text>
</comment>
<dbReference type="AlphaFoldDB" id="A0A931I1H4"/>
<sequence>MPILQLTYAAAAGRRPPARPEIARAVLGPTAAILKKKPELTALTLRAVDPEDWFIAGTALARHGLGSFFLEIRITDGTNTKAEKAAYIAAVFAALRDLLGPLHAESYVHVDDVRAEAYGYGGLTQEFRFIADRIDAEERERRSDRALAHGVR</sequence>
<evidence type="ECO:0000313" key="1">
    <source>
        <dbReference type="EMBL" id="MBH0237231.1"/>
    </source>
</evidence>
<name>A0A931I1H4_9HYPH</name>
<dbReference type="Gene3D" id="3.30.429.10">
    <property type="entry name" value="Macrophage Migration Inhibitory Factor"/>
    <property type="match status" value="2"/>
</dbReference>
<dbReference type="EMBL" id="JADZLT010000042">
    <property type="protein sequence ID" value="MBH0237231.1"/>
    <property type="molecule type" value="Genomic_DNA"/>
</dbReference>
<proteinExistence type="predicted"/>
<dbReference type="InterPro" id="IPR014347">
    <property type="entry name" value="Tautomerase/MIF_sf"/>
</dbReference>
<accession>A0A931I1H4</accession>
<protein>
    <submittedName>
        <fullName evidence="1">4-oxalocrotonate tautomerase</fullName>
    </submittedName>
</protein>
<keyword evidence="2" id="KW-1185">Reference proteome</keyword>
<organism evidence="1 2">
    <name type="scientific">Methylobrevis albus</name>
    <dbReference type="NCBI Taxonomy" id="2793297"/>
    <lineage>
        <taxon>Bacteria</taxon>
        <taxon>Pseudomonadati</taxon>
        <taxon>Pseudomonadota</taxon>
        <taxon>Alphaproteobacteria</taxon>
        <taxon>Hyphomicrobiales</taxon>
        <taxon>Pleomorphomonadaceae</taxon>
        <taxon>Methylobrevis</taxon>
    </lineage>
</organism>
<dbReference type="PANTHER" id="PTHR35530:SF1">
    <property type="entry name" value="2-HYDROXYMUCONATE TAUTOMERASE"/>
    <property type="match status" value="1"/>
</dbReference>